<keyword evidence="3" id="KW-1185">Reference proteome</keyword>
<keyword evidence="1" id="KW-1133">Transmembrane helix</keyword>
<dbReference type="InParanoid" id="A0A7J8C8Y7"/>
<reference evidence="2 3" key="1">
    <citation type="journal article" date="2020" name="Nature">
        <title>Six reference-quality genomes reveal evolution of bat adaptations.</title>
        <authorList>
            <person name="Jebb D."/>
            <person name="Huang Z."/>
            <person name="Pippel M."/>
            <person name="Hughes G.M."/>
            <person name="Lavrichenko K."/>
            <person name="Devanna P."/>
            <person name="Winkler S."/>
            <person name="Jermiin L.S."/>
            <person name="Skirmuntt E.C."/>
            <person name="Katzourakis A."/>
            <person name="Burkitt-Gray L."/>
            <person name="Ray D.A."/>
            <person name="Sullivan K.A.M."/>
            <person name="Roscito J.G."/>
            <person name="Kirilenko B.M."/>
            <person name="Davalos L.M."/>
            <person name="Corthals A.P."/>
            <person name="Power M.L."/>
            <person name="Jones G."/>
            <person name="Ransome R.D."/>
            <person name="Dechmann D.K.N."/>
            <person name="Locatelli A.G."/>
            <person name="Puechmaille S.J."/>
            <person name="Fedrigo O."/>
            <person name="Jarvis E.D."/>
            <person name="Hiller M."/>
            <person name="Vernes S.C."/>
            <person name="Myers E.W."/>
            <person name="Teeling E.C."/>
        </authorList>
    </citation>
    <scope>NUCLEOTIDE SEQUENCE [LARGE SCALE GENOMIC DNA]</scope>
    <source>
        <strain evidence="2">MMolMol1</strain>
        <tissue evidence="2">Muscle</tissue>
    </source>
</reference>
<evidence type="ECO:0000256" key="1">
    <source>
        <dbReference type="SAM" id="Phobius"/>
    </source>
</evidence>
<protein>
    <submittedName>
        <fullName evidence="2">Uncharacterized protein</fullName>
    </submittedName>
</protein>
<evidence type="ECO:0000313" key="2">
    <source>
        <dbReference type="EMBL" id="KAF6407328.1"/>
    </source>
</evidence>
<dbReference type="EMBL" id="JACASF010000021">
    <property type="protein sequence ID" value="KAF6407328.1"/>
    <property type="molecule type" value="Genomic_DNA"/>
</dbReference>
<gene>
    <name evidence="2" type="ORF">HJG59_009956</name>
</gene>
<dbReference type="Proteomes" id="UP000550707">
    <property type="component" value="Unassembled WGS sequence"/>
</dbReference>
<accession>A0A7J8C8Y7</accession>
<name>A0A7J8C8Y7_MOLMO</name>
<keyword evidence="1" id="KW-0812">Transmembrane</keyword>
<feature type="transmembrane region" description="Helical" evidence="1">
    <location>
        <begin position="152"/>
        <end position="173"/>
    </location>
</feature>
<sequence>MFEEKKTGEASRKDRRSLNTSIATKLKLKSKRQNAQKCGIPQGPSCLPIKSTSMNSPTVSNFLIVTPTRCSTQESSHFFPSFWGQKCSLQPPCYGNCGSTGVHPGLGFPPSSPLAQWTRAYLQSARLLLPSVNRFSRRPLICSHLLQHIQKAGGFFFSFFLFFFFFLLLIWCFKRGKNLLGCLNTIDPCLGVTAEV</sequence>
<organism evidence="2 3">
    <name type="scientific">Molossus molossus</name>
    <name type="common">Pallas' mastiff bat</name>
    <name type="synonym">Vespertilio molossus</name>
    <dbReference type="NCBI Taxonomy" id="27622"/>
    <lineage>
        <taxon>Eukaryota</taxon>
        <taxon>Metazoa</taxon>
        <taxon>Chordata</taxon>
        <taxon>Craniata</taxon>
        <taxon>Vertebrata</taxon>
        <taxon>Euteleostomi</taxon>
        <taxon>Mammalia</taxon>
        <taxon>Eutheria</taxon>
        <taxon>Laurasiatheria</taxon>
        <taxon>Chiroptera</taxon>
        <taxon>Yangochiroptera</taxon>
        <taxon>Molossidae</taxon>
        <taxon>Molossus</taxon>
    </lineage>
</organism>
<proteinExistence type="predicted"/>
<comment type="caution">
    <text evidence="2">The sequence shown here is derived from an EMBL/GenBank/DDBJ whole genome shotgun (WGS) entry which is preliminary data.</text>
</comment>
<dbReference type="AlphaFoldDB" id="A0A7J8C8Y7"/>
<evidence type="ECO:0000313" key="3">
    <source>
        <dbReference type="Proteomes" id="UP000550707"/>
    </source>
</evidence>
<keyword evidence="1" id="KW-0472">Membrane</keyword>